<evidence type="ECO:0000256" key="1">
    <source>
        <dbReference type="SAM" id="SignalP"/>
    </source>
</evidence>
<reference evidence="3 4" key="1">
    <citation type="submission" date="2017-02" db="EMBL/GenBank/DDBJ databases">
        <title>The new phylogeny of genus Mycobacterium.</title>
        <authorList>
            <person name="Tortoli E."/>
            <person name="Trovato A."/>
            <person name="Cirillo D.M."/>
        </authorList>
    </citation>
    <scope>NUCLEOTIDE SEQUENCE [LARGE SCALE GENOMIC DNA]</scope>
    <source>
        <strain evidence="3 4">DSM 45000</strain>
    </source>
</reference>
<organism evidence="3 4">
    <name type="scientific">Mycobacterium paraseoulense</name>
    <dbReference type="NCBI Taxonomy" id="590652"/>
    <lineage>
        <taxon>Bacteria</taxon>
        <taxon>Bacillati</taxon>
        <taxon>Actinomycetota</taxon>
        <taxon>Actinomycetes</taxon>
        <taxon>Mycobacteriales</taxon>
        <taxon>Mycobacteriaceae</taxon>
        <taxon>Mycobacterium</taxon>
    </lineage>
</organism>
<protein>
    <submittedName>
        <fullName evidence="3">Phytase</fullName>
    </submittedName>
</protein>
<name>A0A1X0IHG2_9MYCO</name>
<gene>
    <name evidence="3" type="ORF">BST39_03850</name>
</gene>
<dbReference type="PANTHER" id="PTHR37957">
    <property type="entry name" value="BLR7070 PROTEIN"/>
    <property type="match status" value="1"/>
</dbReference>
<accession>A0A1X0IHG2</accession>
<dbReference type="SUPFAM" id="SSF63825">
    <property type="entry name" value="YWTD domain"/>
    <property type="match status" value="1"/>
</dbReference>
<dbReference type="Pfam" id="PF13449">
    <property type="entry name" value="Phytase-like"/>
    <property type="match status" value="1"/>
</dbReference>
<feature type="signal peptide" evidence="1">
    <location>
        <begin position="1"/>
        <end position="20"/>
    </location>
</feature>
<sequence>MRRWVASMCLALSLAGCASGHPPGAAPAPRPMLTYLGQAQVPFDATFDGTVIGGLSALSYDAGRQLYYVISDDRSKKNPARFYTVQLSLSDKGIDKVTFTGTHPLLDPSGRPFRPLTLGAAPPVIPPDPEGIAFDPVRQRLYWSSEGERLTAGPVLLDPWVRTAGLDGAYLGQFTLPPNLAASAQRTGPRRDKALEGLALTPDGRSLFAAMEDPGYNDGPLNDGGHRVLTRITRFDVATSTPTAQYAYPMEPPAPPADVNGVSDLVALSDTAFLVIERSAALPPTVRIYRAEIGSATDVLATPSMQNAAVTPMSKTLAADLSAVPGLSPLDNVEGITLGPKLPDGRQSVVLVSDNNFSPSQVTQFLLFAM</sequence>
<keyword evidence="1" id="KW-0732">Signal</keyword>
<dbReference type="PROSITE" id="PS51257">
    <property type="entry name" value="PROKAR_LIPOPROTEIN"/>
    <property type="match status" value="1"/>
</dbReference>
<dbReference type="AlphaFoldDB" id="A0A1X0IHG2"/>
<feature type="domain" description="Phytase-like" evidence="2">
    <location>
        <begin position="52"/>
        <end position="357"/>
    </location>
</feature>
<dbReference type="InterPro" id="IPR027372">
    <property type="entry name" value="Phytase-like_dom"/>
</dbReference>
<proteinExistence type="predicted"/>
<dbReference type="PANTHER" id="PTHR37957:SF1">
    <property type="entry name" value="PHYTASE-LIKE DOMAIN-CONTAINING PROTEIN"/>
    <property type="match status" value="1"/>
</dbReference>
<evidence type="ECO:0000313" key="3">
    <source>
        <dbReference type="EMBL" id="ORB45855.1"/>
    </source>
</evidence>
<comment type="caution">
    <text evidence="3">The sequence shown here is derived from an EMBL/GenBank/DDBJ whole genome shotgun (WGS) entry which is preliminary data.</text>
</comment>
<feature type="chain" id="PRO_5039159181" evidence="1">
    <location>
        <begin position="21"/>
        <end position="370"/>
    </location>
</feature>
<dbReference type="STRING" id="590652.BST39_03850"/>
<dbReference type="OrthoDB" id="9798539at2"/>
<dbReference type="Proteomes" id="UP000192513">
    <property type="component" value="Unassembled WGS sequence"/>
</dbReference>
<keyword evidence="4" id="KW-1185">Reference proteome</keyword>
<evidence type="ECO:0000313" key="4">
    <source>
        <dbReference type="Proteomes" id="UP000192513"/>
    </source>
</evidence>
<dbReference type="EMBL" id="MVIE01000003">
    <property type="protein sequence ID" value="ORB45855.1"/>
    <property type="molecule type" value="Genomic_DNA"/>
</dbReference>
<evidence type="ECO:0000259" key="2">
    <source>
        <dbReference type="Pfam" id="PF13449"/>
    </source>
</evidence>